<dbReference type="AlphaFoldDB" id="A0A1Z9Z2L3"/>
<dbReference type="Proteomes" id="UP000196536">
    <property type="component" value="Unassembled WGS sequence"/>
</dbReference>
<dbReference type="Pfam" id="PF05489">
    <property type="entry name" value="Phage_tail_X"/>
    <property type="match status" value="1"/>
</dbReference>
<dbReference type="RefSeq" id="WP_087619363.1">
    <property type="nucleotide sequence ID" value="NZ_NEXX01000001.1"/>
</dbReference>
<comment type="caution">
    <text evidence="1">The sequence shown here is derived from an EMBL/GenBank/DDBJ whole genome shotgun (WGS) entry which is preliminary data.</text>
</comment>
<dbReference type="InterPro" id="IPR008861">
    <property type="entry name" value="GpX-like"/>
</dbReference>
<evidence type="ECO:0000313" key="2">
    <source>
        <dbReference type="Proteomes" id="UP000196536"/>
    </source>
</evidence>
<dbReference type="EMBL" id="NEXX01000001">
    <property type="protein sequence ID" value="OUY08700.1"/>
    <property type="molecule type" value="Genomic_DNA"/>
</dbReference>
<organism evidence="1 2">
    <name type="scientific">Acinetobacter populi</name>
    <dbReference type="NCBI Taxonomy" id="1582270"/>
    <lineage>
        <taxon>Bacteria</taxon>
        <taxon>Pseudomonadati</taxon>
        <taxon>Pseudomonadota</taxon>
        <taxon>Gammaproteobacteria</taxon>
        <taxon>Moraxellales</taxon>
        <taxon>Moraxellaceae</taxon>
        <taxon>Acinetobacter</taxon>
    </lineage>
</organism>
<dbReference type="OrthoDB" id="8759063at2"/>
<reference evidence="1 2" key="1">
    <citation type="submission" date="2017-05" db="EMBL/GenBank/DDBJ databases">
        <title>Acinetobacter populi ANC 5415 (= PBJ7), whole genome shotgun sequencing project.</title>
        <authorList>
            <person name="Nemec A."/>
            <person name="Radolfova-Krizova L."/>
        </authorList>
    </citation>
    <scope>NUCLEOTIDE SEQUENCE [LARGE SCALE GENOMIC DNA]</scope>
    <source>
        <strain evidence="1 2">PBJ7</strain>
    </source>
</reference>
<proteinExistence type="predicted"/>
<keyword evidence="2" id="KW-1185">Reference proteome</keyword>
<name>A0A1Z9Z2L3_9GAMM</name>
<gene>
    <name evidence="1" type="ORF">CAP51_03555</name>
</gene>
<sequence length="69" mass="7603">MKISTIQGDTVDLICWKHYGQSSGMVEQVLNANPHLAGLDPILPIGTEIDLPEISNNQQDSKATIQLWD</sequence>
<evidence type="ECO:0000313" key="1">
    <source>
        <dbReference type="EMBL" id="OUY08700.1"/>
    </source>
</evidence>
<accession>A0A1Z9Z2L3</accession>
<protein>
    <submittedName>
        <fullName evidence="1">Phage tail protein</fullName>
    </submittedName>
</protein>